<comment type="caution">
    <text evidence="1">The sequence shown here is derived from an EMBL/GenBank/DDBJ whole genome shotgun (WGS) entry which is preliminary data.</text>
</comment>
<dbReference type="EMBL" id="WIUZ02000009">
    <property type="protein sequence ID" value="KAF9784076.1"/>
    <property type="molecule type" value="Genomic_DNA"/>
</dbReference>
<sequence length="78" mass="8571">MSRSTRQRAFMKLFAWVSMPPSTDILHRTLVVGLLEATVAGVGVGWGVHKDTLRRGQGSWDVAALCNLLRFSALCVLD</sequence>
<name>A0A9P6HC65_9AGAM</name>
<keyword evidence="2" id="KW-1185">Reference proteome</keyword>
<accession>A0A9P6HC65</accession>
<organism evidence="1 2">
    <name type="scientific">Thelephora terrestris</name>
    <dbReference type="NCBI Taxonomy" id="56493"/>
    <lineage>
        <taxon>Eukaryota</taxon>
        <taxon>Fungi</taxon>
        <taxon>Dikarya</taxon>
        <taxon>Basidiomycota</taxon>
        <taxon>Agaricomycotina</taxon>
        <taxon>Agaricomycetes</taxon>
        <taxon>Thelephorales</taxon>
        <taxon>Thelephoraceae</taxon>
        <taxon>Thelephora</taxon>
    </lineage>
</organism>
<protein>
    <submittedName>
        <fullName evidence="1">Uncharacterized protein</fullName>
    </submittedName>
</protein>
<dbReference type="Proteomes" id="UP000736335">
    <property type="component" value="Unassembled WGS sequence"/>
</dbReference>
<dbReference type="AlphaFoldDB" id="A0A9P6HC65"/>
<reference evidence="1" key="2">
    <citation type="submission" date="2020-11" db="EMBL/GenBank/DDBJ databases">
        <authorList>
            <consortium name="DOE Joint Genome Institute"/>
            <person name="Kuo A."/>
            <person name="Miyauchi S."/>
            <person name="Kiss E."/>
            <person name="Drula E."/>
            <person name="Kohler A."/>
            <person name="Sanchez-Garcia M."/>
            <person name="Andreopoulos B."/>
            <person name="Barry K.W."/>
            <person name="Bonito G."/>
            <person name="Buee M."/>
            <person name="Carver A."/>
            <person name="Chen C."/>
            <person name="Cichocki N."/>
            <person name="Clum A."/>
            <person name="Culley D."/>
            <person name="Crous P.W."/>
            <person name="Fauchery L."/>
            <person name="Girlanda M."/>
            <person name="Hayes R."/>
            <person name="Keri Z."/>
            <person name="Labutti K."/>
            <person name="Lipzen A."/>
            <person name="Lombard V."/>
            <person name="Magnuson J."/>
            <person name="Maillard F."/>
            <person name="Morin E."/>
            <person name="Murat C."/>
            <person name="Nolan M."/>
            <person name="Ohm R."/>
            <person name="Pangilinan J."/>
            <person name="Pereira M."/>
            <person name="Perotto S."/>
            <person name="Peter M."/>
            <person name="Riley R."/>
            <person name="Sitrit Y."/>
            <person name="Stielow B."/>
            <person name="Szollosi G."/>
            <person name="Zifcakova L."/>
            <person name="Stursova M."/>
            <person name="Spatafora J.W."/>
            <person name="Tedersoo L."/>
            <person name="Vaario L.-M."/>
            <person name="Yamada A."/>
            <person name="Yan M."/>
            <person name="Wang P."/>
            <person name="Xu J."/>
            <person name="Bruns T."/>
            <person name="Baldrian P."/>
            <person name="Vilgalys R."/>
            <person name="Henrissat B."/>
            <person name="Grigoriev I.V."/>
            <person name="Hibbett D."/>
            <person name="Nagy L.G."/>
            <person name="Martin F.M."/>
        </authorList>
    </citation>
    <scope>NUCLEOTIDE SEQUENCE</scope>
    <source>
        <strain evidence="1">UH-Tt-Lm1</strain>
    </source>
</reference>
<evidence type="ECO:0000313" key="2">
    <source>
        <dbReference type="Proteomes" id="UP000736335"/>
    </source>
</evidence>
<proteinExistence type="predicted"/>
<gene>
    <name evidence="1" type="ORF">BJ322DRAFT_893128</name>
</gene>
<reference evidence="1" key="1">
    <citation type="journal article" date="2020" name="Nat. Commun.">
        <title>Large-scale genome sequencing of mycorrhizal fungi provides insights into the early evolution of symbiotic traits.</title>
        <authorList>
            <person name="Miyauchi S."/>
            <person name="Kiss E."/>
            <person name="Kuo A."/>
            <person name="Drula E."/>
            <person name="Kohler A."/>
            <person name="Sanchez-Garcia M."/>
            <person name="Morin E."/>
            <person name="Andreopoulos B."/>
            <person name="Barry K.W."/>
            <person name="Bonito G."/>
            <person name="Buee M."/>
            <person name="Carver A."/>
            <person name="Chen C."/>
            <person name="Cichocki N."/>
            <person name="Clum A."/>
            <person name="Culley D."/>
            <person name="Crous P.W."/>
            <person name="Fauchery L."/>
            <person name="Girlanda M."/>
            <person name="Hayes R.D."/>
            <person name="Keri Z."/>
            <person name="LaButti K."/>
            <person name="Lipzen A."/>
            <person name="Lombard V."/>
            <person name="Magnuson J."/>
            <person name="Maillard F."/>
            <person name="Murat C."/>
            <person name="Nolan M."/>
            <person name="Ohm R.A."/>
            <person name="Pangilinan J."/>
            <person name="Pereira M.F."/>
            <person name="Perotto S."/>
            <person name="Peter M."/>
            <person name="Pfister S."/>
            <person name="Riley R."/>
            <person name="Sitrit Y."/>
            <person name="Stielow J.B."/>
            <person name="Szollosi G."/>
            <person name="Zifcakova L."/>
            <person name="Stursova M."/>
            <person name="Spatafora J.W."/>
            <person name="Tedersoo L."/>
            <person name="Vaario L.M."/>
            <person name="Yamada A."/>
            <person name="Yan M."/>
            <person name="Wang P."/>
            <person name="Xu J."/>
            <person name="Bruns T."/>
            <person name="Baldrian P."/>
            <person name="Vilgalys R."/>
            <person name="Dunand C."/>
            <person name="Henrissat B."/>
            <person name="Grigoriev I.V."/>
            <person name="Hibbett D."/>
            <person name="Nagy L.G."/>
            <person name="Martin F.M."/>
        </authorList>
    </citation>
    <scope>NUCLEOTIDE SEQUENCE</scope>
    <source>
        <strain evidence="1">UH-Tt-Lm1</strain>
    </source>
</reference>
<evidence type="ECO:0000313" key="1">
    <source>
        <dbReference type="EMBL" id="KAF9784076.1"/>
    </source>
</evidence>